<dbReference type="InterPro" id="IPR045242">
    <property type="entry name" value="Syntaxin"/>
</dbReference>
<gene>
    <name evidence="12" type="ORF">TEA_020128</name>
</gene>
<comment type="similarity">
    <text evidence="1 10">Belongs to the syntaxin family.</text>
</comment>
<reference evidence="12 13" key="1">
    <citation type="journal article" date="2018" name="Proc. Natl. Acad. Sci. U.S.A.">
        <title>Draft genome sequence of Camellia sinensis var. sinensis provides insights into the evolution of the tea genome and tea quality.</title>
        <authorList>
            <person name="Wei C."/>
            <person name="Yang H."/>
            <person name="Wang S."/>
            <person name="Zhao J."/>
            <person name="Liu C."/>
            <person name="Gao L."/>
            <person name="Xia E."/>
            <person name="Lu Y."/>
            <person name="Tai Y."/>
            <person name="She G."/>
            <person name="Sun J."/>
            <person name="Cao H."/>
            <person name="Tong W."/>
            <person name="Gao Q."/>
            <person name="Li Y."/>
            <person name="Deng W."/>
            <person name="Jiang X."/>
            <person name="Wang W."/>
            <person name="Chen Q."/>
            <person name="Zhang S."/>
            <person name="Li H."/>
            <person name="Wu J."/>
            <person name="Wang P."/>
            <person name="Li P."/>
            <person name="Shi C."/>
            <person name="Zheng F."/>
            <person name="Jian J."/>
            <person name="Huang B."/>
            <person name="Shan D."/>
            <person name="Shi M."/>
            <person name="Fang C."/>
            <person name="Yue Y."/>
            <person name="Li F."/>
            <person name="Li D."/>
            <person name="Wei S."/>
            <person name="Han B."/>
            <person name="Jiang C."/>
            <person name="Yin Y."/>
            <person name="Xia T."/>
            <person name="Zhang Z."/>
            <person name="Bennetzen J.L."/>
            <person name="Zhao S."/>
            <person name="Wan X."/>
        </authorList>
    </citation>
    <scope>NUCLEOTIDE SEQUENCE [LARGE SCALE GENOMIC DNA]</scope>
    <source>
        <strain evidence="13">cv. Shuchazao</strain>
        <tissue evidence="12">Leaf</tissue>
    </source>
</reference>
<keyword evidence="6" id="KW-1133">Transmembrane helix</keyword>
<dbReference type="SUPFAM" id="SSF47661">
    <property type="entry name" value="t-snare proteins"/>
    <property type="match status" value="1"/>
</dbReference>
<organism evidence="12 13">
    <name type="scientific">Camellia sinensis var. sinensis</name>
    <name type="common">China tea</name>
    <dbReference type="NCBI Taxonomy" id="542762"/>
    <lineage>
        <taxon>Eukaryota</taxon>
        <taxon>Viridiplantae</taxon>
        <taxon>Streptophyta</taxon>
        <taxon>Embryophyta</taxon>
        <taxon>Tracheophyta</taxon>
        <taxon>Spermatophyta</taxon>
        <taxon>Magnoliopsida</taxon>
        <taxon>eudicotyledons</taxon>
        <taxon>Gunneridae</taxon>
        <taxon>Pentapetalae</taxon>
        <taxon>asterids</taxon>
        <taxon>Ericales</taxon>
        <taxon>Theaceae</taxon>
        <taxon>Camellia</taxon>
    </lineage>
</organism>
<keyword evidence="8" id="KW-0472">Membrane</keyword>
<evidence type="ECO:0000256" key="1">
    <source>
        <dbReference type="ARBA" id="ARBA00009063"/>
    </source>
</evidence>
<keyword evidence="7" id="KW-0333">Golgi apparatus</keyword>
<evidence type="ECO:0000256" key="2">
    <source>
        <dbReference type="ARBA" id="ARBA00022448"/>
    </source>
</evidence>
<dbReference type="PANTHER" id="PTHR19957:SF421">
    <property type="entry name" value="T-SNARE COILED-COIL HOMOLOGY DOMAIN-CONTAINING PROTEIN"/>
    <property type="match status" value="1"/>
</dbReference>
<dbReference type="GO" id="GO:0005484">
    <property type="term" value="F:SNAP receptor activity"/>
    <property type="evidence" value="ECO:0007669"/>
    <property type="project" value="InterPro"/>
</dbReference>
<dbReference type="PANTHER" id="PTHR19957">
    <property type="entry name" value="SYNTAXIN"/>
    <property type="match status" value="1"/>
</dbReference>
<dbReference type="GO" id="GO:0050832">
    <property type="term" value="P:defense response to fungus"/>
    <property type="evidence" value="ECO:0007669"/>
    <property type="project" value="UniProtKB-ARBA"/>
</dbReference>
<name>A0A4S4DJH1_CAMSN</name>
<accession>A0A4S4DJH1</accession>
<dbReference type="GO" id="GO:0043001">
    <property type="term" value="P:Golgi to plasma membrane protein transport"/>
    <property type="evidence" value="ECO:0007669"/>
    <property type="project" value="UniProtKB-ARBA"/>
</dbReference>
<dbReference type="GO" id="GO:0006896">
    <property type="term" value="P:Golgi to vacuole transport"/>
    <property type="evidence" value="ECO:0007669"/>
    <property type="project" value="UniProtKB-ARBA"/>
</dbReference>
<dbReference type="GO" id="GO:0048278">
    <property type="term" value="P:vesicle docking"/>
    <property type="evidence" value="ECO:0007669"/>
    <property type="project" value="TreeGrafter"/>
</dbReference>
<protein>
    <recommendedName>
        <fullName evidence="11">t-SNARE coiled-coil homology domain-containing protein</fullName>
    </recommendedName>
</protein>
<dbReference type="InterPro" id="IPR006011">
    <property type="entry name" value="Syntaxin_N"/>
</dbReference>
<dbReference type="Gene3D" id="1.20.58.70">
    <property type="match status" value="1"/>
</dbReference>
<dbReference type="STRING" id="542762.A0A4S4DJH1"/>
<dbReference type="InterPro" id="IPR010989">
    <property type="entry name" value="SNARE"/>
</dbReference>
<keyword evidence="13" id="KW-1185">Reference proteome</keyword>
<dbReference type="FunFam" id="1.20.58.70:FF:000010">
    <property type="entry name" value="Syntaxin-43"/>
    <property type="match status" value="1"/>
</dbReference>
<dbReference type="SMART" id="SM00503">
    <property type="entry name" value="SynN"/>
    <property type="match status" value="1"/>
</dbReference>
<evidence type="ECO:0000256" key="3">
    <source>
        <dbReference type="ARBA" id="ARBA00022692"/>
    </source>
</evidence>
<dbReference type="EMBL" id="SDRB02011247">
    <property type="protein sequence ID" value="THG02096.1"/>
    <property type="molecule type" value="Genomic_DNA"/>
</dbReference>
<dbReference type="GO" id="GO:0006886">
    <property type="term" value="P:intracellular protein transport"/>
    <property type="evidence" value="ECO:0007669"/>
    <property type="project" value="InterPro"/>
</dbReference>
<dbReference type="GO" id="GO:0005802">
    <property type="term" value="C:trans-Golgi network"/>
    <property type="evidence" value="ECO:0007669"/>
    <property type="project" value="UniProtKB-ARBA"/>
</dbReference>
<comment type="caution">
    <text evidence="12">The sequence shown here is derived from an EMBL/GenBank/DDBJ whole genome shotgun (WGS) entry which is preliminary data.</text>
</comment>
<keyword evidence="2" id="KW-0813">Transport</keyword>
<evidence type="ECO:0000256" key="5">
    <source>
        <dbReference type="ARBA" id="ARBA00022927"/>
    </source>
</evidence>
<evidence type="ECO:0000256" key="9">
    <source>
        <dbReference type="ARBA" id="ARBA00037801"/>
    </source>
</evidence>
<keyword evidence="5" id="KW-0653">Protein transport</keyword>
<evidence type="ECO:0000313" key="12">
    <source>
        <dbReference type="EMBL" id="THG02096.1"/>
    </source>
</evidence>
<evidence type="ECO:0000259" key="11">
    <source>
        <dbReference type="PROSITE" id="PS50192"/>
    </source>
</evidence>
<dbReference type="CDD" id="cd15845">
    <property type="entry name" value="SNARE_syntaxin16"/>
    <property type="match status" value="1"/>
</dbReference>
<evidence type="ECO:0000313" key="13">
    <source>
        <dbReference type="Proteomes" id="UP000306102"/>
    </source>
</evidence>
<dbReference type="PROSITE" id="PS50192">
    <property type="entry name" value="T_SNARE"/>
    <property type="match status" value="1"/>
</dbReference>
<sequence length="398" mass="44365">MSSALREMETAVSCLADKKKDDEDSCSISVENVIEAIQALPDMDEDFILDACDLVSVLAFDFIGMAMRNRTTVFRKHRQTLNSNRFPEISYSSSSSNSTFGGPVIEMATTSFLHSNRSYTPLSTDDPGPSSNDAFTVGLPPDWVDVSEEIGANIQRIRGKMRELVKAHAKALTPSFGDGKEDQRVINALSLEITDLLRKSEKRLHKLSASGPSEDSNIRKNVQHSLATDLQKLSMELRKNQSTYLKHLQQQKEGHDGLDLEMNMHENKSRLEVDEFGDTGFNDHQMAKLKTSEKFTAEREREIRQVLESVNELAQIMKDLSVLVIDQGTIVDRIDYNIQNVAVSVEEGFKQENSGERGDGEMCNSACYHVLHHACPPGPQGDIPDTIVLDSMLKSRVG</sequence>
<dbReference type="InterPro" id="IPR000727">
    <property type="entry name" value="T_SNARE_dom"/>
</dbReference>
<dbReference type="Proteomes" id="UP000306102">
    <property type="component" value="Unassembled WGS sequence"/>
</dbReference>
<dbReference type="AlphaFoldDB" id="A0A4S4DJH1"/>
<evidence type="ECO:0000256" key="7">
    <source>
        <dbReference type="ARBA" id="ARBA00023034"/>
    </source>
</evidence>
<dbReference type="GO" id="GO:0098629">
    <property type="term" value="P:trans-Golgi network membrane organization"/>
    <property type="evidence" value="ECO:0007669"/>
    <property type="project" value="UniProtKB-ARBA"/>
</dbReference>
<dbReference type="GO" id="GO:0000149">
    <property type="term" value="F:SNARE binding"/>
    <property type="evidence" value="ECO:0007669"/>
    <property type="project" value="TreeGrafter"/>
</dbReference>
<keyword evidence="4" id="KW-0611">Plant defense</keyword>
<dbReference type="GO" id="GO:0006906">
    <property type="term" value="P:vesicle fusion"/>
    <property type="evidence" value="ECO:0007669"/>
    <property type="project" value="UniProtKB-ARBA"/>
</dbReference>
<feature type="domain" description="T-SNARE coiled-coil homology" evidence="11">
    <location>
        <begin position="293"/>
        <end position="355"/>
    </location>
</feature>
<dbReference type="GO" id="GO:0009863">
    <property type="term" value="P:salicylic acid mediated signaling pathway"/>
    <property type="evidence" value="ECO:0007669"/>
    <property type="project" value="UniProtKB-ARBA"/>
</dbReference>
<dbReference type="GO" id="GO:0007030">
    <property type="term" value="P:Golgi organization"/>
    <property type="evidence" value="ECO:0007669"/>
    <property type="project" value="UniProtKB-ARBA"/>
</dbReference>
<evidence type="ECO:0000256" key="4">
    <source>
        <dbReference type="ARBA" id="ARBA00022821"/>
    </source>
</evidence>
<keyword evidence="3" id="KW-0812">Transmembrane</keyword>
<dbReference type="SMART" id="SM00397">
    <property type="entry name" value="t_SNARE"/>
    <property type="match status" value="1"/>
</dbReference>
<dbReference type="PROSITE" id="PS00914">
    <property type="entry name" value="SYNTAXIN"/>
    <property type="match status" value="1"/>
</dbReference>
<proteinExistence type="inferred from homology"/>
<comment type="subcellular location">
    <subcellularLocation>
        <location evidence="9">Golgi apparatus</location>
        <location evidence="9">trans-Golgi network membrane</location>
        <topology evidence="9">Single-pass type IV membrane protein</topology>
    </subcellularLocation>
</comment>
<evidence type="ECO:0000256" key="8">
    <source>
        <dbReference type="ARBA" id="ARBA00023136"/>
    </source>
</evidence>
<evidence type="ECO:0000256" key="6">
    <source>
        <dbReference type="ARBA" id="ARBA00022989"/>
    </source>
</evidence>
<dbReference type="GO" id="GO:0031201">
    <property type="term" value="C:SNARE complex"/>
    <property type="evidence" value="ECO:0007669"/>
    <property type="project" value="TreeGrafter"/>
</dbReference>
<evidence type="ECO:0000256" key="10">
    <source>
        <dbReference type="RuleBase" id="RU003858"/>
    </source>
</evidence>
<dbReference type="InterPro" id="IPR006012">
    <property type="entry name" value="Syntaxin/epimorphin_CS"/>
</dbReference>
<dbReference type="GO" id="GO:0009658">
    <property type="term" value="P:chloroplast organization"/>
    <property type="evidence" value="ECO:0007669"/>
    <property type="project" value="UniProtKB-ARBA"/>
</dbReference>